<proteinExistence type="predicted"/>
<sequence length="131" mass="14108">MIWDTSASVAHAITSLDGQALQLSDDGTIISHALISRLDALKINLEKLRSETNENLGSVTDMSPSRGKIPLLGSQEATSPLRAPPRLTVVPPPETFNGSNQAPIQRPTSPADCWLQAFKTGKLKAFSFLQN</sequence>
<keyword evidence="3" id="KW-1185">Reference proteome</keyword>
<feature type="compositionally biased region" description="Polar residues" evidence="1">
    <location>
        <begin position="96"/>
        <end position="108"/>
    </location>
</feature>
<evidence type="ECO:0000313" key="3">
    <source>
        <dbReference type="Proteomes" id="UP000275846"/>
    </source>
</evidence>
<evidence type="ECO:0000313" key="2">
    <source>
        <dbReference type="EMBL" id="VDL93008.1"/>
    </source>
</evidence>
<organism evidence="4">
    <name type="scientific">Schistocephalus solidus</name>
    <name type="common">Tapeworm</name>
    <dbReference type="NCBI Taxonomy" id="70667"/>
    <lineage>
        <taxon>Eukaryota</taxon>
        <taxon>Metazoa</taxon>
        <taxon>Spiralia</taxon>
        <taxon>Lophotrochozoa</taxon>
        <taxon>Platyhelminthes</taxon>
        <taxon>Cestoda</taxon>
        <taxon>Eucestoda</taxon>
        <taxon>Diphyllobothriidea</taxon>
        <taxon>Diphyllobothriidae</taxon>
        <taxon>Schistocephalus</taxon>
    </lineage>
</organism>
<feature type="region of interest" description="Disordered" evidence="1">
    <location>
        <begin position="55"/>
        <end position="108"/>
    </location>
</feature>
<protein>
    <submittedName>
        <fullName evidence="2 4">Uncharacterized protein</fullName>
    </submittedName>
</protein>
<dbReference type="WBParaSite" id="SSLN_0000683301-mRNA-1">
    <property type="protein sequence ID" value="SSLN_0000683301-mRNA-1"/>
    <property type="gene ID" value="SSLN_0000683301"/>
</dbReference>
<evidence type="ECO:0000313" key="4">
    <source>
        <dbReference type="WBParaSite" id="SSLN_0000683301-mRNA-1"/>
    </source>
</evidence>
<dbReference type="STRING" id="70667.A0A183SQX6"/>
<name>A0A183SQX6_SCHSO</name>
<reference evidence="2 3" key="2">
    <citation type="submission" date="2018-11" db="EMBL/GenBank/DDBJ databases">
        <authorList>
            <consortium name="Pathogen Informatics"/>
        </authorList>
    </citation>
    <scope>NUCLEOTIDE SEQUENCE [LARGE SCALE GENOMIC DNA]</scope>
    <source>
        <strain evidence="2 3">NST_G2</strain>
    </source>
</reference>
<evidence type="ECO:0000256" key="1">
    <source>
        <dbReference type="SAM" id="MobiDB-lite"/>
    </source>
</evidence>
<dbReference type="EMBL" id="UYSU01033780">
    <property type="protein sequence ID" value="VDL93008.1"/>
    <property type="molecule type" value="Genomic_DNA"/>
</dbReference>
<dbReference type="Proteomes" id="UP000275846">
    <property type="component" value="Unassembled WGS sequence"/>
</dbReference>
<gene>
    <name evidence="2" type="ORF">SSLN_LOCUS6623</name>
</gene>
<dbReference type="AlphaFoldDB" id="A0A183SQX6"/>
<accession>A0A183SQX6</accession>
<reference evidence="4" key="1">
    <citation type="submission" date="2016-06" db="UniProtKB">
        <authorList>
            <consortium name="WormBaseParasite"/>
        </authorList>
    </citation>
    <scope>IDENTIFICATION</scope>
</reference>